<sequence>MKKLFFLLILLFVFIYSSFSQVKSDYTYQEKSGVEYVVFTFTNTSSDYVTKDVVITYQYTDGKYTYPMTKKFDINLVPKEVKKGKLNYISDNYMILKSKDKNYTLTSFEVTFE</sequence>
<proteinExistence type="predicted"/>
<protein>
    <submittedName>
        <fullName evidence="1">Uncharacterized protein</fullName>
    </submittedName>
</protein>
<accession>A0A8D9CDW5</accession>
<reference evidence="1" key="1">
    <citation type="submission" date="2021-06" db="EMBL/GenBank/DDBJ databases">
        <authorList>
            <person name="Gannon L."/>
            <person name="Redgwell R T."/>
            <person name="Michniewski S."/>
            <person name="Harrison D C."/>
            <person name="Millard A."/>
        </authorList>
    </citation>
    <scope>NUCLEOTIDE SEQUENCE</scope>
</reference>
<gene>
    <name evidence="1" type="ORF">SLAVMIC_00937</name>
</gene>
<dbReference type="EMBL" id="OU342829">
    <property type="protein sequence ID" value="CAG7581629.1"/>
    <property type="molecule type" value="Genomic_DNA"/>
</dbReference>
<name>A0A8D9CDW5_9VIRU</name>
<evidence type="ECO:0000313" key="1">
    <source>
        <dbReference type="EMBL" id="CAG7581629.1"/>
    </source>
</evidence>
<organism evidence="1">
    <name type="scientific">uncultured marine phage</name>
    <dbReference type="NCBI Taxonomy" id="707152"/>
    <lineage>
        <taxon>Viruses</taxon>
        <taxon>environmental samples</taxon>
    </lineage>
</organism>